<organism evidence="1">
    <name type="scientific">Ixodes ricinus</name>
    <name type="common">Common tick</name>
    <name type="synonym">Acarus ricinus</name>
    <dbReference type="NCBI Taxonomy" id="34613"/>
    <lineage>
        <taxon>Eukaryota</taxon>
        <taxon>Metazoa</taxon>
        <taxon>Ecdysozoa</taxon>
        <taxon>Arthropoda</taxon>
        <taxon>Chelicerata</taxon>
        <taxon>Arachnida</taxon>
        <taxon>Acari</taxon>
        <taxon>Parasitiformes</taxon>
        <taxon>Ixodida</taxon>
        <taxon>Ixodoidea</taxon>
        <taxon>Ixodidae</taxon>
        <taxon>Ixodinae</taxon>
        <taxon>Ixodes</taxon>
    </lineage>
</organism>
<sequence>MSGRAPTRWWEPGMKLRKLTSSLLLLDPLACRDTSGGFWFREREPDGLSASGCWGRRPSLAMLLAVPPGLVRTRIRSGKVAHGEGAG</sequence>
<reference evidence="1" key="1">
    <citation type="submission" date="2019-12" db="EMBL/GenBank/DDBJ databases">
        <title>An insight into the sialome of adult female Ixodes ricinus ticks feeding for 6 days.</title>
        <authorList>
            <person name="Perner J."/>
            <person name="Ribeiro J.M.C."/>
        </authorList>
    </citation>
    <scope>NUCLEOTIDE SEQUENCE</scope>
    <source>
        <strain evidence="1">Semi-engorged</strain>
        <tissue evidence="1">Salivary glands</tissue>
    </source>
</reference>
<dbReference type="EMBL" id="GIFC01003606">
    <property type="protein sequence ID" value="MXU85689.1"/>
    <property type="molecule type" value="Transcribed_RNA"/>
</dbReference>
<evidence type="ECO:0000313" key="1">
    <source>
        <dbReference type="EMBL" id="MXU85689.1"/>
    </source>
</evidence>
<name>A0A6B0TZN6_IXORI</name>
<dbReference type="AlphaFoldDB" id="A0A6B0TZN6"/>
<accession>A0A6B0TZN6</accession>
<protein>
    <submittedName>
        <fullName evidence="1">Uncharacterized protein</fullName>
    </submittedName>
</protein>
<proteinExistence type="predicted"/>